<evidence type="ECO:0000313" key="2">
    <source>
        <dbReference type="Proteomes" id="UP000243217"/>
    </source>
</evidence>
<dbReference type="Gene3D" id="3.60.10.10">
    <property type="entry name" value="Endonuclease/exonuclease/phosphatase"/>
    <property type="match status" value="1"/>
</dbReference>
<keyword evidence="2" id="KW-1185">Reference proteome</keyword>
<protein>
    <recommendedName>
        <fullName evidence="3">Endonuclease/exonuclease/phosphatase domain-containing protein</fullName>
    </recommendedName>
</protein>
<evidence type="ECO:0000313" key="1">
    <source>
        <dbReference type="EMBL" id="OQR83092.1"/>
    </source>
</evidence>
<sequence length="198" mass="23441">MGDFNFPMDRLVDSISGQSNHHTAREECFAWLQELHVLDAWRVHHPTARVYSSPKRNNRLDYIFVDELLCQESYHSSEYFEPSDPTDHLWHKVVLQTVAHSRCKGYWKLPKELLENPDIKDAIIHEAKALLDTLRTSADPGTVWQIWKRKTKRFLQKMHTRHQVTKRNSLQTAHIQWLQAQWKHNHGQLSLNDFNTAK</sequence>
<accession>A0A1V9YBM5</accession>
<name>A0A1V9YBM5_9STRA</name>
<proteinExistence type="predicted"/>
<gene>
    <name evidence="1" type="ORF">THRCLA_23186</name>
</gene>
<reference evidence="1 2" key="1">
    <citation type="journal article" date="2014" name="Genome Biol. Evol.">
        <title>The secreted proteins of Achlya hypogyna and Thraustotheca clavata identify the ancestral oomycete secretome and reveal gene acquisitions by horizontal gene transfer.</title>
        <authorList>
            <person name="Misner I."/>
            <person name="Blouin N."/>
            <person name="Leonard G."/>
            <person name="Richards T.A."/>
            <person name="Lane C.E."/>
        </authorList>
    </citation>
    <scope>NUCLEOTIDE SEQUENCE [LARGE SCALE GENOMIC DNA]</scope>
    <source>
        <strain evidence="1 2">ATCC 34112</strain>
    </source>
</reference>
<organism evidence="1 2">
    <name type="scientific">Thraustotheca clavata</name>
    <dbReference type="NCBI Taxonomy" id="74557"/>
    <lineage>
        <taxon>Eukaryota</taxon>
        <taxon>Sar</taxon>
        <taxon>Stramenopiles</taxon>
        <taxon>Oomycota</taxon>
        <taxon>Saprolegniomycetes</taxon>
        <taxon>Saprolegniales</taxon>
        <taxon>Achlyaceae</taxon>
        <taxon>Thraustotheca</taxon>
    </lineage>
</organism>
<dbReference type="SUPFAM" id="SSF56219">
    <property type="entry name" value="DNase I-like"/>
    <property type="match status" value="1"/>
</dbReference>
<dbReference type="AlphaFoldDB" id="A0A1V9YBM5"/>
<dbReference type="InterPro" id="IPR036691">
    <property type="entry name" value="Endo/exonu/phosph_ase_sf"/>
</dbReference>
<dbReference type="OrthoDB" id="78439at2759"/>
<comment type="caution">
    <text evidence="1">The sequence shown here is derived from an EMBL/GenBank/DDBJ whole genome shotgun (WGS) entry which is preliminary data.</text>
</comment>
<dbReference type="EMBL" id="JNBS01004554">
    <property type="protein sequence ID" value="OQR83092.1"/>
    <property type="molecule type" value="Genomic_DNA"/>
</dbReference>
<dbReference type="Proteomes" id="UP000243217">
    <property type="component" value="Unassembled WGS sequence"/>
</dbReference>
<evidence type="ECO:0008006" key="3">
    <source>
        <dbReference type="Google" id="ProtNLM"/>
    </source>
</evidence>